<dbReference type="InterPro" id="IPR050536">
    <property type="entry name" value="DtxR_MntR_Metal-Reg"/>
</dbReference>
<keyword evidence="3" id="KW-1185">Reference proteome</keyword>
<dbReference type="Pfam" id="PF01325">
    <property type="entry name" value="Fe_dep_repress"/>
    <property type="match status" value="1"/>
</dbReference>
<dbReference type="EMBL" id="RDFA01000001">
    <property type="protein sequence ID" value="RXK52045.1"/>
    <property type="molecule type" value="Genomic_DNA"/>
</dbReference>
<feature type="domain" description="HTH dtxR-type" evidence="1">
    <location>
        <begin position="1"/>
        <end position="75"/>
    </location>
</feature>
<dbReference type="InterPro" id="IPR022687">
    <property type="entry name" value="HTH_DTXR"/>
</dbReference>
<sequence length="141" mass="15282">MSSPAKGDPVTDTATIVDQYLLALYVAQQRRSPPIPSGDLADRLDKSPAATTEMCQRLDEKGLISYEPYDGATLTAEGRSRADDLHERYVTLSWFFRDVLGLDDHETAAMRLAGSVSPDIAARLAFLLLSDDAPTAAESPP</sequence>
<dbReference type="PANTHER" id="PTHR33238">
    <property type="entry name" value="IRON (METAL) DEPENDENT REPRESSOR, DTXR FAMILY"/>
    <property type="match status" value="1"/>
</dbReference>
<protein>
    <submittedName>
        <fullName evidence="2">Metal-dependent transcriptional regulator</fullName>
    </submittedName>
</protein>
<evidence type="ECO:0000313" key="2">
    <source>
        <dbReference type="EMBL" id="RXK52045.1"/>
    </source>
</evidence>
<dbReference type="GO" id="GO:0003677">
    <property type="term" value="F:DNA binding"/>
    <property type="evidence" value="ECO:0007669"/>
    <property type="project" value="InterPro"/>
</dbReference>
<dbReference type="InterPro" id="IPR036388">
    <property type="entry name" value="WH-like_DNA-bd_sf"/>
</dbReference>
<accession>A0A498L8D9</accession>
<comment type="caution">
    <text evidence="2">The sequence shown here is derived from an EMBL/GenBank/DDBJ whole genome shotgun (WGS) entry which is preliminary data.</text>
</comment>
<dbReference type="AlphaFoldDB" id="A0A498L8D9"/>
<dbReference type="Proteomes" id="UP000289691">
    <property type="component" value="Unassembled WGS sequence"/>
</dbReference>
<gene>
    <name evidence="2" type="ORF">EAF64_01990</name>
</gene>
<dbReference type="GO" id="GO:0046914">
    <property type="term" value="F:transition metal ion binding"/>
    <property type="evidence" value="ECO:0007669"/>
    <property type="project" value="InterPro"/>
</dbReference>
<dbReference type="OrthoDB" id="266552at2157"/>
<proteinExistence type="predicted"/>
<dbReference type="InterPro" id="IPR022689">
    <property type="entry name" value="Iron_dep_repressor"/>
</dbReference>
<name>A0A498L8D9_9EURY</name>
<dbReference type="PANTHER" id="PTHR33238:SF7">
    <property type="entry name" value="IRON-DEPENDENT TRANSCRIPTIONAL REGULATOR"/>
    <property type="match status" value="1"/>
</dbReference>
<evidence type="ECO:0000259" key="1">
    <source>
        <dbReference type="PROSITE" id="PS50944"/>
    </source>
</evidence>
<evidence type="ECO:0000313" key="3">
    <source>
        <dbReference type="Proteomes" id="UP000289691"/>
    </source>
</evidence>
<dbReference type="Gene3D" id="1.10.10.10">
    <property type="entry name" value="Winged helix-like DNA-binding domain superfamily/Winged helix DNA-binding domain"/>
    <property type="match status" value="1"/>
</dbReference>
<organism evidence="2 3">
    <name type="scientific">Halorientalis pallida</name>
    <dbReference type="NCBI Taxonomy" id="2479928"/>
    <lineage>
        <taxon>Archaea</taxon>
        <taxon>Methanobacteriati</taxon>
        <taxon>Methanobacteriota</taxon>
        <taxon>Stenosarchaea group</taxon>
        <taxon>Halobacteria</taxon>
        <taxon>Halobacteriales</taxon>
        <taxon>Haloarculaceae</taxon>
        <taxon>Halorientalis</taxon>
    </lineage>
</organism>
<dbReference type="SMART" id="SM00529">
    <property type="entry name" value="HTH_DTXR"/>
    <property type="match status" value="1"/>
</dbReference>
<dbReference type="GO" id="GO:0003700">
    <property type="term" value="F:DNA-binding transcription factor activity"/>
    <property type="evidence" value="ECO:0007669"/>
    <property type="project" value="InterPro"/>
</dbReference>
<dbReference type="InterPro" id="IPR036390">
    <property type="entry name" value="WH_DNA-bd_sf"/>
</dbReference>
<reference evidence="2 3" key="1">
    <citation type="submission" date="2019-01" db="EMBL/GenBank/DDBJ databases">
        <title>Halorientalis sp. F13-25 a new haloarchaeum isolated from hypersaline water.</title>
        <authorList>
            <person name="Ana D.-V."/>
            <person name="Cristina S.-P."/>
            <person name="Antonio V."/>
        </authorList>
    </citation>
    <scope>NUCLEOTIDE SEQUENCE [LARGE SCALE GENOMIC DNA]</scope>
    <source>
        <strain evidence="2 3">F13-25</strain>
    </source>
</reference>
<dbReference type="SUPFAM" id="SSF46785">
    <property type="entry name" value="Winged helix' DNA-binding domain"/>
    <property type="match status" value="1"/>
</dbReference>
<dbReference type="PROSITE" id="PS50944">
    <property type="entry name" value="HTH_DTXR"/>
    <property type="match status" value="1"/>
</dbReference>